<dbReference type="Proteomes" id="UP001148737">
    <property type="component" value="Unassembled WGS sequence"/>
</dbReference>
<dbReference type="EMBL" id="JANAKD010002340">
    <property type="protein sequence ID" value="KAJ3473879.1"/>
    <property type="molecule type" value="Genomic_DNA"/>
</dbReference>
<name>A0ACC1QGX7_9HYPO</name>
<sequence>MNQGPRCVTVYWLLGIVRQLLDKGADTEAKVSHSGETALWVAATNENAAIVGLLLESGADMHAKNEDGETLLQWATTAQLETIVELISAKTLHRFRLGG</sequence>
<accession>A0ACC1QGX7</accession>
<gene>
    <name evidence="1" type="ORF">NLG97_g10089</name>
</gene>
<evidence type="ECO:0000313" key="2">
    <source>
        <dbReference type="Proteomes" id="UP001148737"/>
    </source>
</evidence>
<comment type="caution">
    <text evidence="1">The sequence shown here is derived from an EMBL/GenBank/DDBJ whole genome shotgun (WGS) entry which is preliminary data.</text>
</comment>
<proteinExistence type="predicted"/>
<reference evidence="1" key="1">
    <citation type="submission" date="2022-07" db="EMBL/GenBank/DDBJ databases">
        <title>Genome Sequence of Lecanicillium saksenae.</title>
        <authorList>
            <person name="Buettner E."/>
        </authorList>
    </citation>
    <scope>NUCLEOTIDE SEQUENCE</scope>
    <source>
        <strain evidence="1">VT-O1</strain>
    </source>
</reference>
<keyword evidence="2" id="KW-1185">Reference proteome</keyword>
<protein>
    <submittedName>
        <fullName evidence="1">Uncharacterized protein</fullName>
    </submittedName>
</protein>
<organism evidence="1 2">
    <name type="scientific">Lecanicillium saksenae</name>
    <dbReference type="NCBI Taxonomy" id="468837"/>
    <lineage>
        <taxon>Eukaryota</taxon>
        <taxon>Fungi</taxon>
        <taxon>Dikarya</taxon>
        <taxon>Ascomycota</taxon>
        <taxon>Pezizomycotina</taxon>
        <taxon>Sordariomycetes</taxon>
        <taxon>Hypocreomycetidae</taxon>
        <taxon>Hypocreales</taxon>
        <taxon>Cordycipitaceae</taxon>
        <taxon>Lecanicillium</taxon>
    </lineage>
</organism>
<evidence type="ECO:0000313" key="1">
    <source>
        <dbReference type="EMBL" id="KAJ3473879.1"/>
    </source>
</evidence>